<dbReference type="Gene3D" id="1.10.260.40">
    <property type="entry name" value="lambda repressor-like DNA-binding domains"/>
    <property type="match status" value="1"/>
</dbReference>
<comment type="caution">
    <text evidence="2">The sequence shown here is derived from an EMBL/GenBank/DDBJ whole genome shotgun (WGS) entry which is preliminary data.</text>
</comment>
<dbReference type="SMART" id="SM00530">
    <property type="entry name" value="HTH_XRE"/>
    <property type="match status" value="1"/>
</dbReference>
<dbReference type="SUPFAM" id="SSF47413">
    <property type="entry name" value="lambda repressor-like DNA-binding domains"/>
    <property type="match status" value="1"/>
</dbReference>
<dbReference type="SUPFAM" id="SSF46689">
    <property type="entry name" value="Homeodomain-like"/>
    <property type="match status" value="1"/>
</dbReference>
<dbReference type="InterPro" id="IPR036388">
    <property type="entry name" value="WH-like_DNA-bd_sf"/>
</dbReference>
<evidence type="ECO:0000313" key="3">
    <source>
        <dbReference type="Proteomes" id="UP000030949"/>
    </source>
</evidence>
<dbReference type="GO" id="GO:0003677">
    <property type="term" value="F:DNA binding"/>
    <property type="evidence" value="ECO:0007669"/>
    <property type="project" value="InterPro"/>
</dbReference>
<dbReference type="AlphaFoldDB" id="A0A0B1Z5S7"/>
<feature type="domain" description="HTH cro/C1-type" evidence="1">
    <location>
        <begin position="126"/>
        <end position="145"/>
    </location>
</feature>
<evidence type="ECO:0000259" key="1">
    <source>
        <dbReference type="PROSITE" id="PS50943"/>
    </source>
</evidence>
<dbReference type="InterPro" id="IPR055247">
    <property type="entry name" value="InsJ-like_HTH"/>
</dbReference>
<dbReference type="Proteomes" id="UP000030949">
    <property type="component" value="Unassembled WGS sequence"/>
</dbReference>
<gene>
    <name evidence="2" type="ORF">JZ00_00970</name>
</gene>
<dbReference type="InterPro" id="IPR010982">
    <property type="entry name" value="Lambda_DNA-bd_dom_sf"/>
</dbReference>
<dbReference type="InterPro" id="IPR009057">
    <property type="entry name" value="Homeodomain-like_sf"/>
</dbReference>
<name>A0A0B1Z5S7_9PSED</name>
<dbReference type="CDD" id="cd00093">
    <property type="entry name" value="HTH_XRE"/>
    <property type="match status" value="1"/>
</dbReference>
<evidence type="ECO:0000313" key="2">
    <source>
        <dbReference type="EMBL" id="KHK66439.1"/>
    </source>
</evidence>
<dbReference type="InterPro" id="IPR001387">
    <property type="entry name" value="Cro/C1-type_HTH"/>
</dbReference>
<dbReference type="OrthoDB" id="7008804at2"/>
<dbReference type="InterPro" id="IPR011991">
    <property type="entry name" value="ArsR-like_HTH"/>
</dbReference>
<protein>
    <recommendedName>
        <fullName evidence="1">HTH cro/C1-type domain-containing protein</fullName>
    </recommendedName>
</protein>
<dbReference type="EMBL" id="JQGJ01000001">
    <property type="protein sequence ID" value="KHK66439.1"/>
    <property type="molecule type" value="Genomic_DNA"/>
</dbReference>
<dbReference type="Gene3D" id="1.10.10.10">
    <property type="entry name" value="Winged helix-like DNA-binding domain superfamily/Winged helix DNA-binding domain"/>
    <property type="match status" value="1"/>
</dbReference>
<dbReference type="RefSeq" id="WP_039588501.1">
    <property type="nucleotide sequence ID" value="NZ_JQGJ02000002.1"/>
</dbReference>
<accession>A0A0B1Z5S7</accession>
<reference evidence="3" key="1">
    <citation type="submission" date="2015-03" db="EMBL/GenBank/DDBJ databases">
        <title>Pseudomonas frederiksbergensis hydrocarbon degrader.</title>
        <authorList>
            <person name="Brown L.M."/>
            <person name="Ruiz O.N."/>
            <person name="Mueller S."/>
            <person name="Gunasekera T.S."/>
        </authorList>
    </citation>
    <scope>NUCLEOTIDE SEQUENCE [LARGE SCALE GENOMIC DNA]</scope>
    <source>
        <strain evidence="3">SI8</strain>
    </source>
</reference>
<dbReference type="CDD" id="cd00090">
    <property type="entry name" value="HTH_ARSR"/>
    <property type="match status" value="1"/>
</dbReference>
<proteinExistence type="predicted"/>
<sequence length="152" mass="16336">MSVRVAFAAALKFLRGHLAVSQRDIARSLEQSYVSKLEAGSRAVTLEVAEDLAHAMNLDPLAFLTLVYASDRGKSPRQLLIDLKQALESQGLLDADVPTQPGAVPHPVDVSAAATKTKILELMAEGLNQAEVARRLGISRQAVSRHVRKSGT</sequence>
<dbReference type="Pfam" id="PF13518">
    <property type="entry name" value="HTH_28"/>
    <property type="match status" value="1"/>
</dbReference>
<feature type="domain" description="HTH cro/C1-type" evidence="1">
    <location>
        <begin position="11"/>
        <end position="63"/>
    </location>
</feature>
<dbReference type="GO" id="GO:0006355">
    <property type="term" value="P:regulation of DNA-templated transcription"/>
    <property type="evidence" value="ECO:0007669"/>
    <property type="project" value="UniProtKB-ARBA"/>
</dbReference>
<dbReference type="Pfam" id="PF01381">
    <property type="entry name" value="HTH_3"/>
    <property type="match status" value="1"/>
</dbReference>
<dbReference type="PROSITE" id="PS50943">
    <property type="entry name" value="HTH_CROC1"/>
    <property type="match status" value="2"/>
</dbReference>
<organism evidence="2 3">
    <name type="scientific">Pseudomonas frederiksbergensis</name>
    <dbReference type="NCBI Taxonomy" id="104087"/>
    <lineage>
        <taxon>Bacteria</taxon>
        <taxon>Pseudomonadati</taxon>
        <taxon>Pseudomonadota</taxon>
        <taxon>Gammaproteobacteria</taxon>
        <taxon>Pseudomonadales</taxon>
        <taxon>Pseudomonadaceae</taxon>
        <taxon>Pseudomonas</taxon>
    </lineage>
</organism>